<proteinExistence type="predicted"/>
<dbReference type="EMBL" id="JAUQTB010000002">
    <property type="protein sequence ID" value="MDO7905664.1"/>
    <property type="molecule type" value="Genomic_DNA"/>
</dbReference>
<keyword evidence="1" id="KW-0472">Membrane</keyword>
<protein>
    <submittedName>
        <fullName evidence="3">DUF2062 domain-containing protein</fullName>
    </submittedName>
</protein>
<dbReference type="Proteomes" id="UP001240171">
    <property type="component" value="Unassembled WGS sequence"/>
</dbReference>
<comment type="caution">
    <text evidence="3">The sequence shown here is derived from an EMBL/GenBank/DDBJ whole genome shotgun (WGS) entry which is preliminary data.</text>
</comment>
<keyword evidence="4" id="KW-1185">Reference proteome</keyword>
<evidence type="ECO:0000259" key="2">
    <source>
        <dbReference type="Pfam" id="PF09835"/>
    </source>
</evidence>
<evidence type="ECO:0000313" key="4">
    <source>
        <dbReference type="Proteomes" id="UP001240171"/>
    </source>
</evidence>
<name>A0ABT9CAI7_9BACL</name>
<feature type="transmembrane region" description="Helical" evidence="1">
    <location>
        <begin position="73"/>
        <end position="94"/>
    </location>
</feature>
<keyword evidence="1" id="KW-1133">Transmembrane helix</keyword>
<keyword evidence="1" id="KW-0812">Transmembrane</keyword>
<feature type="domain" description="DUF2062" evidence="2">
    <location>
        <begin position="16"/>
        <end position="167"/>
    </location>
</feature>
<accession>A0ABT9CAI7</accession>
<gene>
    <name evidence="3" type="ORF">Q5741_04465</name>
</gene>
<reference evidence="3 4" key="1">
    <citation type="submission" date="2023-07" db="EMBL/GenBank/DDBJ databases">
        <title>Paenibacillus sp. JX-17 nov. isolated from soil.</title>
        <authorList>
            <person name="Wan Y."/>
            <person name="Liu B."/>
        </authorList>
    </citation>
    <scope>NUCLEOTIDE SEQUENCE [LARGE SCALE GENOMIC DNA]</scope>
    <source>
        <strain evidence="3 4">JX-17</strain>
    </source>
</reference>
<dbReference type="Pfam" id="PF09835">
    <property type="entry name" value="DUF2062"/>
    <property type="match status" value="1"/>
</dbReference>
<feature type="transmembrane region" description="Helical" evidence="1">
    <location>
        <begin position="134"/>
        <end position="159"/>
    </location>
</feature>
<sequence length="188" mass="21002">MKKKNNKHNFAARIIRALRLNFIKLLRAPGGVKKISLGFSIGFGLEMVVISTASLIYLLFYPIVRLSGGSLPAAIIGNVIGKLTFLPIVLMPLAKKLGEQLYPSHGGPRFREHSWTELFSGNWSVLYDILHGGLHILIGMSVFGLIFGVISYFVIQVLYNRAHHRRMEKRRVSRSRRAAKAAVAAVKH</sequence>
<evidence type="ECO:0000313" key="3">
    <source>
        <dbReference type="EMBL" id="MDO7905664.1"/>
    </source>
</evidence>
<dbReference type="RefSeq" id="WP_305022868.1">
    <property type="nucleotide sequence ID" value="NZ_JAUQTB010000002.1"/>
</dbReference>
<organism evidence="3 4">
    <name type="scientific">Paenibacillus lacisoli</name>
    <dbReference type="NCBI Taxonomy" id="3064525"/>
    <lineage>
        <taxon>Bacteria</taxon>
        <taxon>Bacillati</taxon>
        <taxon>Bacillota</taxon>
        <taxon>Bacilli</taxon>
        <taxon>Bacillales</taxon>
        <taxon>Paenibacillaceae</taxon>
        <taxon>Paenibacillus</taxon>
    </lineage>
</organism>
<evidence type="ECO:0000256" key="1">
    <source>
        <dbReference type="SAM" id="Phobius"/>
    </source>
</evidence>
<dbReference type="InterPro" id="IPR018639">
    <property type="entry name" value="DUF2062"/>
</dbReference>
<feature type="transmembrane region" description="Helical" evidence="1">
    <location>
        <begin position="35"/>
        <end position="61"/>
    </location>
</feature>